<comment type="caution">
    <text evidence="1">The sequence shown here is derived from an EMBL/GenBank/DDBJ whole genome shotgun (WGS) entry which is preliminary data.</text>
</comment>
<sequence length="68" mass="7809">MQKYKQNIGMSERRYAASLTDRQRADYNNKELGSNTAAFHLGKARIREQLRGFLPLPKKSIPTTTIKV</sequence>
<organism evidence="1 2">
    <name type="scientific">Ilyodon furcidens</name>
    <name type="common">goldbreast splitfin</name>
    <dbReference type="NCBI Taxonomy" id="33524"/>
    <lineage>
        <taxon>Eukaryota</taxon>
        <taxon>Metazoa</taxon>
        <taxon>Chordata</taxon>
        <taxon>Craniata</taxon>
        <taxon>Vertebrata</taxon>
        <taxon>Euteleostomi</taxon>
        <taxon>Actinopterygii</taxon>
        <taxon>Neopterygii</taxon>
        <taxon>Teleostei</taxon>
        <taxon>Neoteleostei</taxon>
        <taxon>Acanthomorphata</taxon>
        <taxon>Ovalentaria</taxon>
        <taxon>Atherinomorphae</taxon>
        <taxon>Cyprinodontiformes</taxon>
        <taxon>Goodeidae</taxon>
        <taxon>Ilyodon</taxon>
    </lineage>
</organism>
<gene>
    <name evidence="1" type="ORF">ILYODFUR_003181</name>
</gene>
<accession>A0ABV0V2H0</accession>
<keyword evidence="2" id="KW-1185">Reference proteome</keyword>
<evidence type="ECO:0000313" key="2">
    <source>
        <dbReference type="Proteomes" id="UP001482620"/>
    </source>
</evidence>
<reference evidence="1 2" key="1">
    <citation type="submission" date="2021-06" db="EMBL/GenBank/DDBJ databases">
        <authorList>
            <person name="Palmer J.M."/>
        </authorList>
    </citation>
    <scope>NUCLEOTIDE SEQUENCE [LARGE SCALE GENOMIC DNA]</scope>
    <source>
        <strain evidence="2">if_2019</strain>
        <tissue evidence="1">Muscle</tissue>
    </source>
</reference>
<protein>
    <submittedName>
        <fullName evidence="1">Uncharacterized protein</fullName>
    </submittedName>
</protein>
<dbReference type="Proteomes" id="UP001482620">
    <property type="component" value="Unassembled WGS sequence"/>
</dbReference>
<dbReference type="EMBL" id="JAHRIQ010092844">
    <property type="protein sequence ID" value="MEQ2250658.1"/>
    <property type="molecule type" value="Genomic_DNA"/>
</dbReference>
<name>A0ABV0V2H0_9TELE</name>
<proteinExistence type="predicted"/>
<evidence type="ECO:0000313" key="1">
    <source>
        <dbReference type="EMBL" id="MEQ2250658.1"/>
    </source>
</evidence>